<dbReference type="AlphaFoldDB" id="A0A8J9S8I7"/>
<accession>A0A8J9S8I7</accession>
<sequence length="217" mass="24000">MLREGPFRLTAVVGFAYAYMVKGAISATALAPADFSSRRGFSIQIAQLAGTSGFSFSIPGEAGAQDETDKQKILQGYRRLNQLLDNWERETTVCGLTDNPYVGTSAFGKTGCERTPLKVMEYMGYRSVNDPLFKAEKTLRRLEILVPPDRETEYLEAVETWSEKADEASGMAYISSWGEANPGGGKDRIDYFIERAKRDVTEARNALGTIVSILQIE</sequence>
<dbReference type="OMA" id="MAYISSW"/>
<dbReference type="EMBL" id="OU594943">
    <property type="protein sequence ID" value="CAG9284732.1"/>
    <property type="molecule type" value="Genomic_DNA"/>
</dbReference>
<name>A0A8J9S8I7_PHATR</name>
<protein>
    <submittedName>
        <fullName evidence="1">Uncharacterized protein</fullName>
    </submittedName>
</protein>
<proteinExistence type="predicted"/>
<reference evidence="1" key="1">
    <citation type="submission" date="2022-02" db="EMBL/GenBank/DDBJ databases">
        <authorList>
            <person name="Giguere J D."/>
        </authorList>
    </citation>
    <scope>NUCLEOTIDE SEQUENCE</scope>
    <source>
        <strain evidence="1">CCAP 1055/1</strain>
    </source>
</reference>
<gene>
    <name evidence="1" type="ORF">PTTT1_LOCUS26850</name>
</gene>
<evidence type="ECO:0000313" key="1">
    <source>
        <dbReference type="EMBL" id="CAG9284732.1"/>
    </source>
</evidence>
<dbReference type="Proteomes" id="UP000836788">
    <property type="component" value="Chromosome 2"/>
</dbReference>
<organism evidence="1">
    <name type="scientific">Phaeodactylum tricornutum</name>
    <name type="common">Diatom</name>
    <dbReference type="NCBI Taxonomy" id="2850"/>
    <lineage>
        <taxon>Eukaryota</taxon>
        <taxon>Sar</taxon>
        <taxon>Stramenopiles</taxon>
        <taxon>Ochrophyta</taxon>
        <taxon>Bacillariophyta</taxon>
        <taxon>Bacillariophyceae</taxon>
        <taxon>Bacillariophycidae</taxon>
        <taxon>Naviculales</taxon>
        <taxon>Phaeodactylaceae</taxon>
        <taxon>Phaeodactylum</taxon>
    </lineage>
</organism>